<accession>A0A1Y1I281</accession>
<dbReference type="Pfam" id="PF04724">
    <property type="entry name" value="Glyco_transf_17"/>
    <property type="match status" value="1"/>
</dbReference>
<evidence type="ECO:0000256" key="2">
    <source>
        <dbReference type="SAM" id="SignalP"/>
    </source>
</evidence>
<feature type="signal peptide" evidence="2">
    <location>
        <begin position="1"/>
        <end position="24"/>
    </location>
</feature>
<reference evidence="3 4" key="1">
    <citation type="journal article" date="2014" name="Nat. Commun.">
        <title>Klebsormidium flaccidum genome reveals primary factors for plant terrestrial adaptation.</title>
        <authorList>
            <person name="Hori K."/>
            <person name="Maruyama F."/>
            <person name="Fujisawa T."/>
            <person name="Togashi T."/>
            <person name="Yamamoto N."/>
            <person name="Seo M."/>
            <person name="Sato S."/>
            <person name="Yamada T."/>
            <person name="Mori H."/>
            <person name="Tajima N."/>
            <person name="Moriyama T."/>
            <person name="Ikeuchi M."/>
            <person name="Watanabe M."/>
            <person name="Wada H."/>
            <person name="Kobayashi K."/>
            <person name="Saito M."/>
            <person name="Masuda T."/>
            <person name="Sasaki-Sekimoto Y."/>
            <person name="Mashiguchi K."/>
            <person name="Awai K."/>
            <person name="Shimojima M."/>
            <person name="Masuda S."/>
            <person name="Iwai M."/>
            <person name="Nobusawa T."/>
            <person name="Narise T."/>
            <person name="Kondo S."/>
            <person name="Saito H."/>
            <person name="Sato R."/>
            <person name="Murakawa M."/>
            <person name="Ihara Y."/>
            <person name="Oshima-Yamada Y."/>
            <person name="Ohtaka K."/>
            <person name="Satoh M."/>
            <person name="Sonobe K."/>
            <person name="Ishii M."/>
            <person name="Ohtani R."/>
            <person name="Kanamori-Sato M."/>
            <person name="Honoki R."/>
            <person name="Miyazaki D."/>
            <person name="Mochizuki H."/>
            <person name="Umetsu J."/>
            <person name="Higashi K."/>
            <person name="Shibata D."/>
            <person name="Kamiya Y."/>
            <person name="Sato N."/>
            <person name="Nakamura Y."/>
            <person name="Tabata S."/>
            <person name="Ida S."/>
            <person name="Kurokawa K."/>
            <person name="Ohta H."/>
        </authorList>
    </citation>
    <scope>NUCLEOTIDE SEQUENCE [LARGE SCALE GENOMIC DNA]</scope>
    <source>
        <strain evidence="3 4">NIES-2285</strain>
    </source>
</reference>
<dbReference type="GO" id="GO:0006044">
    <property type="term" value="P:N-acetylglucosamine metabolic process"/>
    <property type="evidence" value="ECO:0000318"/>
    <property type="project" value="GO_Central"/>
</dbReference>
<keyword evidence="1" id="KW-1133">Transmembrane helix</keyword>
<keyword evidence="1" id="KW-0472">Membrane</keyword>
<sequence>MSLFNHLRALQVLFLFIADQITEPIRKTKTGAAILNSVRKRFSGKSSLPGWGHIAEKSERKAGKKRRSRRGICSGGVVRWVPILFLPTCFVYLFVVMFRSGISEVTHEVSVVTHGVSTVTHEVYERAGHSIETLAATAQRGRKALADEFRTPAQVEIRTVEVPAPLETFDEEDFLSSEVPTKGRKDFVKNGGVKKEWGEGEAEKLRAINDKYWLAIWRLDAEFRRSAMDKMQIPIVNLPPVERDSDALCDFSASEVSDTPRPDRTVYDIFLFKDERDLLEIRVHELQSVVDWFVIVQCPITFMNRTVELVDPISIPGVADYKHKIKQVICDLKTYPLEETSPWKREAHMRNVALDSILDVSRDDDVILYGDLDEMPSRATVEKVVRFETAQFPVVMQMPLYRTNFGCLDRKLYGKDQWAGTVATTGRLVRSREPPFHENGNQLRWELRGHGTNVIKCSGWHCSSCMDVSTIIGKLSEYSHADEIGSDQKDPDILMDEIESCHFGLWKRTRTWKGLPAYVVANAERFAYLMPR</sequence>
<feature type="transmembrane region" description="Helical" evidence="1">
    <location>
        <begin position="77"/>
        <end position="98"/>
    </location>
</feature>
<protein>
    <submittedName>
        <fullName evidence="3">Glycosyltransferase family 17 protein</fullName>
    </submittedName>
</protein>
<keyword evidence="4" id="KW-1185">Reference proteome</keyword>
<dbReference type="PANTHER" id="PTHR12224">
    <property type="entry name" value="BETA-1,4-MANNOSYL-GLYCOPROTEIN BETA-1,4-N-ACETYLGLUCOSAMINYL-TRANSFERASE"/>
    <property type="match status" value="1"/>
</dbReference>
<keyword evidence="3" id="KW-0808">Transferase</keyword>
<evidence type="ECO:0000313" key="4">
    <source>
        <dbReference type="Proteomes" id="UP000054558"/>
    </source>
</evidence>
<evidence type="ECO:0000256" key="1">
    <source>
        <dbReference type="SAM" id="Phobius"/>
    </source>
</evidence>
<dbReference type="Proteomes" id="UP000054558">
    <property type="component" value="Unassembled WGS sequence"/>
</dbReference>
<dbReference type="PANTHER" id="PTHR12224:SF0">
    <property type="entry name" value="BETA-1,4-MANNOSYL-GLYCOPROTEIN 4-BETA-N-ACETYLGLUCOSAMINYLTRANSFERASE"/>
    <property type="match status" value="1"/>
</dbReference>
<name>A0A1Y1I281_KLENI</name>
<keyword evidence="2" id="KW-0732">Signal</keyword>
<keyword evidence="1" id="KW-0812">Transmembrane</keyword>
<dbReference type="EMBL" id="DF237144">
    <property type="protein sequence ID" value="GAQ84583.1"/>
    <property type="molecule type" value="Genomic_DNA"/>
</dbReference>
<organism evidence="3 4">
    <name type="scientific">Klebsormidium nitens</name>
    <name type="common">Green alga</name>
    <name type="synonym">Ulothrix nitens</name>
    <dbReference type="NCBI Taxonomy" id="105231"/>
    <lineage>
        <taxon>Eukaryota</taxon>
        <taxon>Viridiplantae</taxon>
        <taxon>Streptophyta</taxon>
        <taxon>Klebsormidiophyceae</taxon>
        <taxon>Klebsormidiales</taxon>
        <taxon>Klebsormidiaceae</taxon>
        <taxon>Klebsormidium</taxon>
    </lineage>
</organism>
<gene>
    <name evidence="3" type="ORF">KFL_001950160</name>
</gene>
<evidence type="ECO:0000313" key="3">
    <source>
        <dbReference type="EMBL" id="GAQ84583.1"/>
    </source>
</evidence>
<dbReference type="OrthoDB" id="6474464at2759"/>
<dbReference type="GO" id="GO:0003830">
    <property type="term" value="F:beta-1,4-mannosylglycoprotein 4-beta-N-acetylglucosaminyltransferase activity"/>
    <property type="evidence" value="ECO:0007669"/>
    <property type="project" value="InterPro"/>
</dbReference>
<proteinExistence type="predicted"/>
<feature type="chain" id="PRO_5013208662" evidence="2">
    <location>
        <begin position="25"/>
        <end position="532"/>
    </location>
</feature>
<dbReference type="GO" id="GO:0016020">
    <property type="term" value="C:membrane"/>
    <property type="evidence" value="ECO:0007669"/>
    <property type="project" value="InterPro"/>
</dbReference>
<dbReference type="AlphaFoldDB" id="A0A1Y1I281"/>
<dbReference type="InterPro" id="IPR006813">
    <property type="entry name" value="Glyco_trans_17"/>
</dbReference>
<dbReference type="GO" id="GO:0016757">
    <property type="term" value="F:glycosyltransferase activity"/>
    <property type="evidence" value="ECO:0000318"/>
    <property type="project" value="GO_Central"/>
</dbReference>